<dbReference type="Pfam" id="PF01627">
    <property type="entry name" value="Hpt"/>
    <property type="match status" value="1"/>
</dbReference>
<dbReference type="GO" id="GO:0000160">
    <property type="term" value="P:phosphorelay signal transduction system"/>
    <property type="evidence" value="ECO:0007669"/>
    <property type="project" value="InterPro"/>
</dbReference>
<dbReference type="PROSITE" id="PS50894">
    <property type="entry name" value="HPT"/>
    <property type="match status" value="1"/>
</dbReference>
<reference evidence="3 4" key="1">
    <citation type="submission" date="2017-03" db="EMBL/GenBank/DDBJ databases">
        <authorList>
            <person name="Afonso C.L."/>
            <person name="Miller P.J."/>
            <person name="Scott M.A."/>
            <person name="Spackman E."/>
            <person name="Goraichik I."/>
            <person name="Dimitrov K.M."/>
            <person name="Suarez D.L."/>
            <person name="Swayne D.E."/>
        </authorList>
    </citation>
    <scope>NUCLEOTIDE SEQUENCE [LARGE SCALE GENOMIC DNA]</scope>
    <source>
        <strain evidence="3">PRJEB14757</strain>
    </source>
</reference>
<dbReference type="Proteomes" id="UP000191931">
    <property type="component" value="Unassembled WGS sequence"/>
</dbReference>
<dbReference type="EMBL" id="FWEV01000304">
    <property type="protein sequence ID" value="SLM32244.1"/>
    <property type="molecule type" value="Genomic_DNA"/>
</dbReference>
<dbReference type="GO" id="GO:0004672">
    <property type="term" value="F:protein kinase activity"/>
    <property type="evidence" value="ECO:0007669"/>
    <property type="project" value="UniProtKB-ARBA"/>
</dbReference>
<feature type="modified residue" description="Phosphohistidine" evidence="1">
    <location>
        <position position="55"/>
    </location>
</feature>
<evidence type="ECO:0000256" key="1">
    <source>
        <dbReference type="PROSITE-ProRule" id="PRU00110"/>
    </source>
</evidence>
<protein>
    <recommendedName>
        <fullName evidence="2">HPt domain-containing protein</fullName>
    </recommendedName>
</protein>
<organism evidence="3 4">
    <name type="scientific">Desulfamplus magnetovallimortis</name>
    <dbReference type="NCBI Taxonomy" id="1246637"/>
    <lineage>
        <taxon>Bacteria</taxon>
        <taxon>Pseudomonadati</taxon>
        <taxon>Thermodesulfobacteriota</taxon>
        <taxon>Desulfobacteria</taxon>
        <taxon>Desulfobacterales</taxon>
        <taxon>Desulfobacteraceae</taxon>
        <taxon>Desulfamplus</taxon>
    </lineage>
</organism>
<gene>
    <name evidence="3" type="ORF">MTBBW1_600074</name>
</gene>
<keyword evidence="1" id="KW-0597">Phosphoprotein</keyword>
<dbReference type="STRING" id="1246637.MTBBW1_600074"/>
<feature type="domain" description="HPt" evidence="2">
    <location>
        <begin position="16"/>
        <end position="116"/>
    </location>
</feature>
<evidence type="ECO:0000259" key="2">
    <source>
        <dbReference type="PROSITE" id="PS50894"/>
    </source>
</evidence>
<dbReference type="InterPro" id="IPR008207">
    <property type="entry name" value="Sig_transdc_His_kin_Hpt_dom"/>
</dbReference>
<dbReference type="InterPro" id="IPR036641">
    <property type="entry name" value="HPT_dom_sf"/>
</dbReference>
<evidence type="ECO:0000313" key="4">
    <source>
        <dbReference type="Proteomes" id="UP000191931"/>
    </source>
</evidence>
<proteinExistence type="predicted"/>
<sequence>MKGINHHQALMRLNNKPEMLRKIFNDFKQDYADKPAMVKRLMSQGDLKEIGRIAHSVKGISGYMGAENLLKTAEYLENHIKKANPSLPHSNATTDYKNKNYFNAKTYSHGESIKAPVEKTATSDIIDTDLEQPVNSIYKGQQSSNGCIELVNNFVKELEDIIETLKQLPSSTEKTVLEKMHEYEVSCKITPDDTNHEMKKFNERRPCSKKAASNGKTITNKKIILADTEKKRLDNFTALLEKGELTAMDMLPDVEKILIKYGHNETLLKITTFIDDIEYQAAADAVTQFITASQ</sequence>
<name>A0A1W1HIE3_9BACT</name>
<evidence type="ECO:0000313" key="3">
    <source>
        <dbReference type="EMBL" id="SLM32244.1"/>
    </source>
</evidence>
<dbReference type="CDD" id="cd00088">
    <property type="entry name" value="HPT"/>
    <property type="match status" value="1"/>
</dbReference>
<dbReference type="AlphaFoldDB" id="A0A1W1HIE3"/>
<dbReference type="SUPFAM" id="SSF47226">
    <property type="entry name" value="Histidine-containing phosphotransfer domain, HPT domain"/>
    <property type="match status" value="1"/>
</dbReference>
<accession>A0A1W1HIE3</accession>
<keyword evidence="4" id="KW-1185">Reference proteome</keyword>
<dbReference type="RefSeq" id="WP_080801699.1">
    <property type="nucleotide sequence ID" value="NZ_LT828542.1"/>
</dbReference>
<dbReference type="Gene3D" id="1.20.120.160">
    <property type="entry name" value="HPT domain"/>
    <property type="match status" value="1"/>
</dbReference>